<evidence type="ECO:0000313" key="2">
    <source>
        <dbReference type="EnsemblPlants" id="OB06G27720.1"/>
    </source>
</evidence>
<name>J3MFH8_ORYBR</name>
<proteinExistence type="predicted"/>
<dbReference type="EnsemblPlants" id="OB06G27720.1">
    <property type="protein sequence ID" value="OB06G27720.1"/>
    <property type="gene ID" value="OB06G27720"/>
</dbReference>
<reference evidence="2" key="1">
    <citation type="journal article" date="2013" name="Nat. Commun.">
        <title>Whole-genome sequencing of Oryza brachyantha reveals mechanisms underlying Oryza genome evolution.</title>
        <authorList>
            <person name="Chen J."/>
            <person name="Huang Q."/>
            <person name="Gao D."/>
            <person name="Wang J."/>
            <person name="Lang Y."/>
            <person name="Liu T."/>
            <person name="Li B."/>
            <person name="Bai Z."/>
            <person name="Luis Goicoechea J."/>
            <person name="Liang C."/>
            <person name="Chen C."/>
            <person name="Zhang W."/>
            <person name="Sun S."/>
            <person name="Liao Y."/>
            <person name="Zhang X."/>
            <person name="Yang L."/>
            <person name="Song C."/>
            <person name="Wang M."/>
            <person name="Shi J."/>
            <person name="Liu G."/>
            <person name="Liu J."/>
            <person name="Zhou H."/>
            <person name="Zhou W."/>
            <person name="Yu Q."/>
            <person name="An N."/>
            <person name="Chen Y."/>
            <person name="Cai Q."/>
            <person name="Wang B."/>
            <person name="Liu B."/>
            <person name="Min J."/>
            <person name="Huang Y."/>
            <person name="Wu H."/>
            <person name="Li Z."/>
            <person name="Zhang Y."/>
            <person name="Yin Y."/>
            <person name="Song W."/>
            <person name="Jiang J."/>
            <person name="Jackson S.A."/>
            <person name="Wing R.A."/>
            <person name="Wang J."/>
            <person name="Chen M."/>
        </authorList>
    </citation>
    <scope>NUCLEOTIDE SEQUENCE [LARGE SCALE GENOMIC DNA]</scope>
    <source>
        <strain evidence="2">cv. IRGC 101232</strain>
    </source>
</reference>
<accession>J3MFH8</accession>
<evidence type="ECO:0000256" key="1">
    <source>
        <dbReference type="SAM" id="Phobius"/>
    </source>
</evidence>
<evidence type="ECO:0000313" key="3">
    <source>
        <dbReference type="Proteomes" id="UP000006038"/>
    </source>
</evidence>
<feature type="transmembrane region" description="Helical" evidence="1">
    <location>
        <begin position="84"/>
        <end position="107"/>
    </location>
</feature>
<reference evidence="2" key="2">
    <citation type="submission" date="2013-04" db="UniProtKB">
        <authorList>
            <consortium name="EnsemblPlants"/>
        </authorList>
    </citation>
    <scope>IDENTIFICATION</scope>
</reference>
<keyword evidence="1" id="KW-1133">Transmembrane helix</keyword>
<sequence length="110" mass="11770">PREEAPCTPGGVLCQLLFVVSFHDSVSVTASALLCVKFARVYTMIHATVVVVDDVVVAVAVVDFVCPLICIVRSNIQARYVISVGLLLSPFAHPFHLVVLNVVLLAVKIG</sequence>
<keyword evidence="3" id="KW-1185">Reference proteome</keyword>
<keyword evidence="1" id="KW-0812">Transmembrane</keyword>
<dbReference type="Proteomes" id="UP000006038">
    <property type="component" value="Chromosome 6"/>
</dbReference>
<organism evidence="2">
    <name type="scientific">Oryza brachyantha</name>
    <name type="common">malo sina</name>
    <dbReference type="NCBI Taxonomy" id="4533"/>
    <lineage>
        <taxon>Eukaryota</taxon>
        <taxon>Viridiplantae</taxon>
        <taxon>Streptophyta</taxon>
        <taxon>Embryophyta</taxon>
        <taxon>Tracheophyta</taxon>
        <taxon>Spermatophyta</taxon>
        <taxon>Magnoliopsida</taxon>
        <taxon>Liliopsida</taxon>
        <taxon>Poales</taxon>
        <taxon>Poaceae</taxon>
        <taxon>BOP clade</taxon>
        <taxon>Oryzoideae</taxon>
        <taxon>Oryzeae</taxon>
        <taxon>Oryzinae</taxon>
        <taxon>Oryza</taxon>
    </lineage>
</organism>
<dbReference type="Gramene" id="OB06G27720.1">
    <property type="protein sequence ID" value="OB06G27720.1"/>
    <property type="gene ID" value="OB06G27720"/>
</dbReference>
<protein>
    <submittedName>
        <fullName evidence="2">Uncharacterized protein</fullName>
    </submittedName>
</protein>
<feature type="transmembrane region" description="Helical" evidence="1">
    <location>
        <begin position="12"/>
        <end position="39"/>
    </location>
</feature>
<dbReference type="HOGENOM" id="CLU_2177528_0_0_1"/>
<dbReference type="AlphaFoldDB" id="J3MFH8"/>
<keyword evidence="1" id="KW-0472">Membrane</keyword>
<feature type="transmembrane region" description="Helical" evidence="1">
    <location>
        <begin position="45"/>
        <end position="72"/>
    </location>
</feature>